<dbReference type="AlphaFoldDB" id="A0A8J9VPG4"/>
<dbReference type="EMBL" id="OV170226">
    <property type="protein sequence ID" value="CAH0726533.1"/>
    <property type="molecule type" value="Genomic_DNA"/>
</dbReference>
<feature type="non-terminal residue" evidence="1">
    <location>
        <position position="98"/>
    </location>
</feature>
<proteinExistence type="predicted"/>
<evidence type="ECO:0000313" key="1">
    <source>
        <dbReference type="EMBL" id="CAH0726533.1"/>
    </source>
</evidence>
<dbReference type="Proteomes" id="UP000838878">
    <property type="component" value="Chromosome 6"/>
</dbReference>
<reference evidence="1" key="1">
    <citation type="submission" date="2021-12" db="EMBL/GenBank/DDBJ databases">
        <authorList>
            <person name="Martin H S."/>
        </authorList>
    </citation>
    <scope>NUCLEOTIDE SEQUENCE</scope>
</reference>
<keyword evidence="2" id="KW-1185">Reference proteome</keyword>
<evidence type="ECO:0000313" key="2">
    <source>
        <dbReference type="Proteomes" id="UP000838878"/>
    </source>
</evidence>
<gene>
    <name evidence="1" type="ORF">BINO364_LOCUS11982</name>
</gene>
<name>A0A8J9VPG4_9NEOP</name>
<accession>A0A8J9VPG4</accession>
<sequence>MAYRAISGQDLINFLACTWKQSRLEYVHKYTYDAASDVNIESNEVHSCRRQSRDILNIHAYHVPMVTDNHCEVHHNVAVLQALEAGPSVSRDTTLDAS</sequence>
<organism evidence="1 2">
    <name type="scientific">Brenthis ino</name>
    <name type="common">lesser marbled fritillary</name>
    <dbReference type="NCBI Taxonomy" id="405034"/>
    <lineage>
        <taxon>Eukaryota</taxon>
        <taxon>Metazoa</taxon>
        <taxon>Ecdysozoa</taxon>
        <taxon>Arthropoda</taxon>
        <taxon>Hexapoda</taxon>
        <taxon>Insecta</taxon>
        <taxon>Pterygota</taxon>
        <taxon>Neoptera</taxon>
        <taxon>Endopterygota</taxon>
        <taxon>Lepidoptera</taxon>
        <taxon>Glossata</taxon>
        <taxon>Ditrysia</taxon>
        <taxon>Papilionoidea</taxon>
        <taxon>Nymphalidae</taxon>
        <taxon>Heliconiinae</taxon>
        <taxon>Argynnini</taxon>
        <taxon>Brenthis</taxon>
    </lineage>
</organism>
<protein>
    <submittedName>
        <fullName evidence="1">Uncharacterized protein</fullName>
    </submittedName>
</protein>